<dbReference type="EMBL" id="OX359470">
    <property type="protein sequence ID" value="CAI3971174.1"/>
    <property type="molecule type" value="Genomic_DNA"/>
</dbReference>
<evidence type="ECO:0000313" key="1">
    <source>
        <dbReference type="EMBL" id="CAI3971174.1"/>
    </source>
</evidence>
<proteinExistence type="predicted"/>
<name>A0A9N6WVD2_9VIRU</name>
<protein>
    <submittedName>
        <fullName evidence="1">Uncharacterized protein</fullName>
    </submittedName>
</protein>
<sequence length="79" mass="9263">MAKIPFLTMQKLHKSIVKDSKDLEDVKDIFYEKKPGYHPHDTALRIQTGRRNLNIKVDELRSKFVLITNPDFKENEAHA</sequence>
<accession>A0A9N6WVD2</accession>
<organism evidence="1">
    <name type="scientific">Ochrobactrum phage ORM_20</name>
    <dbReference type="NCBI Taxonomy" id="2985243"/>
    <lineage>
        <taxon>Viruses</taxon>
    </lineage>
</organism>
<reference evidence="1" key="1">
    <citation type="submission" date="2022-10" db="EMBL/GenBank/DDBJ databases">
        <authorList>
            <person name="Meaden S."/>
        </authorList>
    </citation>
    <scope>NUCLEOTIDE SEQUENCE</scope>
</reference>
<gene>
    <name evidence="1" type="ORF">ORM20_00125</name>
</gene>